<feature type="domain" description="Methyltransferase FkbM" evidence="2">
    <location>
        <begin position="192"/>
        <end position="362"/>
    </location>
</feature>
<evidence type="ECO:0000259" key="2">
    <source>
        <dbReference type="Pfam" id="PF05050"/>
    </source>
</evidence>
<proteinExistence type="predicted"/>
<keyword evidence="4" id="KW-1185">Reference proteome</keyword>
<protein>
    <recommendedName>
        <fullName evidence="2">Methyltransferase FkbM domain-containing protein</fullName>
    </recommendedName>
</protein>
<dbReference type="Proteomes" id="UP000247498">
    <property type="component" value="Unassembled WGS sequence"/>
</dbReference>
<keyword evidence="1" id="KW-0812">Transmembrane</keyword>
<dbReference type="AlphaFoldDB" id="A0A2V0NV39"/>
<evidence type="ECO:0000256" key="1">
    <source>
        <dbReference type="SAM" id="Phobius"/>
    </source>
</evidence>
<evidence type="ECO:0000313" key="3">
    <source>
        <dbReference type="EMBL" id="GBF91496.1"/>
    </source>
</evidence>
<dbReference type="PANTHER" id="PTHR34203">
    <property type="entry name" value="METHYLTRANSFERASE, FKBM FAMILY PROTEIN"/>
    <property type="match status" value="1"/>
</dbReference>
<dbReference type="EMBL" id="BDRX01000025">
    <property type="protein sequence ID" value="GBF91496.1"/>
    <property type="molecule type" value="Genomic_DNA"/>
</dbReference>
<dbReference type="Pfam" id="PF05050">
    <property type="entry name" value="Methyltransf_21"/>
    <property type="match status" value="1"/>
</dbReference>
<dbReference type="InterPro" id="IPR029063">
    <property type="entry name" value="SAM-dependent_MTases_sf"/>
</dbReference>
<gene>
    <name evidence="3" type="ORF">Rsub_04236</name>
</gene>
<reference evidence="3 4" key="1">
    <citation type="journal article" date="2018" name="Sci. Rep.">
        <title>Raphidocelis subcapitata (=Pseudokirchneriella subcapitata) provides an insight into genome evolution and environmental adaptations in the Sphaeropleales.</title>
        <authorList>
            <person name="Suzuki S."/>
            <person name="Yamaguchi H."/>
            <person name="Nakajima N."/>
            <person name="Kawachi M."/>
        </authorList>
    </citation>
    <scope>NUCLEOTIDE SEQUENCE [LARGE SCALE GENOMIC DNA]</scope>
    <source>
        <strain evidence="3 4">NIES-35</strain>
    </source>
</reference>
<dbReference type="InterPro" id="IPR006342">
    <property type="entry name" value="FkbM_mtfrase"/>
</dbReference>
<dbReference type="PANTHER" id="PTHR34203:SF13">
    <property type="entry name" value="EXPRESSED PROTEIN"/>
    <property type="match status" value="1"/>
</dbReference>
<sequence length="422" mass="45243">MSPHVFRTPAHHGGASARGIKPAILVAAALAVVLLFWHRQARYEGGSGLALSAPAAPQPANPPVNLTLAHHLLAMTNLSAVTTAALLDAAGAGLSSADTRALVQLHQTLYCSARLNVPDPPGSARAPFSNSTMFVYDKGDIVSDHLQGLAHSWEGQEIKEMLAAMRTPVPQTPADMSRPKSWRAPASPFVIDVGANVGWFTVNAAAAGGIVAAFEAMSNNVRLVRATLCANPWIAERVALYGTGLGTNRTDCHILSGTTNRGDGHTLCGQDPEQAAREWTKNTGHSYEVRGSISLMRMDKVIDNDVQVIKIDVEGYEMNVLRGAEELFKTRNVWFIMAECNVAILSEEGKKEYLRFLDSMGYYISGQSFEGPFLDVADITSGKDIKLPGMNLYCVKKTLRDANTMAKGRRLLTSGSAAGKAA</sequence>
<feature type="transmembrane region" description="Helical" evidence="1">
    <location>
        <begin position="20"/>
        <end position="37"/>
    </location>
</feature>
<dbReference type="InParanoid" id="A0A2V0NV39"/>
<comment type="caution">
    <text evidence="3">The sequence shown here is derived from an EMBL/GenBank/DDBJ whole genome shotgun (WGS) entry which is preliminary data.</text>
</comment>
<organism evidence="3 4">
    <name type="scientific">Raphidocelis subcapitata</name>
    <dbReference type="NCBI Taxonomy" id="307507"/>
    <lineage>
        <taxon>Eukaryota</taxon>
        <taxon>Viridiplantae</taxon>
        <taxon>Chlorophyta</taxon>
        <taxon>core chlorophytes</taxon>
        <taxon>Chlorophyceae</taxon>
        <taxon>CS clade</taxon>
        <taxon>Sphaeropleales</taxon>
        <taxon>Selenastraceae</taxon>
        <taxon>Raphidocelis</taxon>
    </lineage>
</organism>
<dbReference type="InterPro" id="IPR052514">
    <property type="entry name" value="SAM-dependent_MTase"/>
</dbReference>
<dbReference type="OrthoDB" id="542772at2759"/>
<dbReference type="SUPFAM" id="SSF53335">
    <property type="entry name" value="S-adenosyl-L-methionine-dependent methyltransferases"/>
    <property type="match status" value="1"/>
</dbReference>
<evidence type="ECO:0000313" key="4">
    <source>
        <dbReference type="Proteomes" id="UP000247498"/>
    </source>
</evidence>
<dbReference type="NCBIfam" id="TIGR01444">
    <property type="entry name" value="fkbM_fam"/>
    <property type="match status" value="1"/>
</dbReference>
<dbReference type="Gene3D" id="3.40.50.150">
    <property type="entry name" value="Vaccinia Virus protein VP39"/>
    <property type="match status" value="1"/>
</dbReference>
<name>A0A2V0NV39_9CHLO</name>
<accession>A0A2V0NV39</accession>
<keyword evidence="1" id="KW-0472">Membrane</keyword>
<keyword evidence="1" id="KW-1133">Transmembrane helix</keyword>